<dbReference type="EMBL" id="JBHSFA010000012">
    <property type="protein sequence ID" value="MFC4544639.1"/>
    <property type="molecule type" value="Genomic_DNA"/>
</dbReference>
<dbReference type="AlphaFoldDB" id="A0ABD5PVS8"/>
<organism evidence="2 3">
    <name type="scientific">Halosolutus amylolyticus</name>
    <dbReference type="NCBI Taxonomy" id="2932267"/>
    <lineage>
        <taxon>Archaea</taxon>
        <taxon>Methanobacteriati</taxon>
        <taxon>Methanobacteriota</taxon>
        <taxon>Stenosarchaea group</taxon>
        <taxon>Halobacteria</taxon>
        <taxon>Halobacteriales</taxon>
        <taxon>Natrialbaceae</taxon>
        <taxon>Halosolutus</taxon>
    </lineage>
</organism>
<protein>
    <submittedName>
        <fullName evidence="2">DUF2249 domain-containing protein</fullName>
    </submittedName>
</protein>
<dbReference type="InterPro" id="IPR018720">
    <property type="entry name" value="DUF2249"/>
</dbReference>
<feature type="domain" description="DUF2249" evidence="1">
    <location>
        <begin position="11"/>
        <end position="75"/>
    </location>
</feature>
<dbReference type="RefSeq" id="WP_250142239.1">
    <property type="nucleotide sequence ID" value="NZ_JALIQP010000006.1"/>
</dbReference>
<reference evidence="2 3" key="1">
    <citation type="journal article" date="2019" name="Int. J. Syst. Evol. Microbiol.">
        <title>The Global Catalogue of Microorganisms (GCM) 10K type strain sequencing project: providing services to taxonomists for standard genome sequencing and annotation.</title>
        <authorList>
            <consortium name="The Broad Institute Genomics Platform"/>
            <consortium name="The Broad Institute Genome Sequencing Center for Infectious Disease"/>
            <person name="Wu L."/>
            <person name="Ma J."/>
        </authorList>
    </citation>
    <scope>NUCLEOTIDE SEQUENCE [LARGE SCALE GENOMIC DNA]</scope>
    <source>
        <strain evidence="2 3">WLHS5</strain>
    </source>
</reference>
<dbReference type="Pfam" id="PF10006">
    <property type="entry name" value="DUF2249"/>
    <property type="match status" value="1"/>
</dbReference>
<gene>
    <name evidence="2" type="ORF">ACFO5R_22150</name>
</gene>
<accession>A0ABD5PVS8</accession>
<evidence type="ECO:0000313" key="2">
    <source>
        <dbReference type="EMBL" id="MFC4544639.1"/>
    </source>
</evidence>
<evidence type="ECO:0000313" key="3">
    <source>
        <dbReference type="Proteomes" id="UP001595898"/>
    </source>
</evidence>
<comment type="caution">
    <text evidence="2">The sequence shown here is derived from an EMBL/GenBank/DDBJ whole genome shotgun (WGS) entry which is preliminary data.</text>
</comment>
<sequence>MTANPAPTERTLDVREIDGEPFDDIVAALDDLGADDRLRLIAPFEPVPLYGVLEKRGFEHESEQREGDVWHVLIEQA</sequence>
<keyword evidence="3" id="KW-1185">Reference proteome</keyword>
<proteinExistence type="predicted"/>
<evidence type="ECO:0000259" key="1">
    <source>
        <dbReference type="Pfam" id="PF10006"/>
    </source>
</evidence>
<name>A0ABD5PVS8_9EURY</name>
<dbReference type="Proteomes" id="UP001595898">
    <property type="component" value="Unassembled WGS sequence"/>
</dbReference>